<evidence type="ECO:0000256" key="5">
    <source>
        <dbReference type="ARBA" id="ARBA00023136"/>
    </source>
</evidence>
<keyword evidence="5 6" id="KW-0472">Membrane</keyword>
<protein>
    <recommendedName>
        <fullName evidence="9">Amino acid transporter</fullName>
    </recommendedName>
</protein>
<accession>A0AAD5Y2G2</accession>
<feature type="transmembrane region" description="Helical" evidence="6">
    <location>
        <begin position="154"/>
        <end position="173"/>
    </location>
</feature>
<dbReference type="PANTHER" id="PTHR45649:SF13">
    <property type="entry name" value="THIAMINE TRANSPORTER THI9"/>
    <property type="match status" value="1"/>
</dbReference>
<comment type="subcellular location">
    <subcellularLocation>
        <location evidence="1">Membrane</location>
        <topology evidence="1">Multi-pass membrane protein</topology>
    </subcellularLocation>
</comment>
<evidence type="ECO:0000256" key="6">
    <source>
        <dbReference type="SAM" id="Phobius"/>
    </source>
</evidence>
<feature type="transmembrane region" description="Helical" evidence="6">
    <location>
        <begin position="59"/>
        <end position="83"/>
    </location>
</feature>
<evidence type="ECO:0000313" key="7">
    <source>
        <dbReference type="EMBL" id="KAJ3255939.1"/>
    </source>
</evidence>
<dbReference type="GO" id="GO:0016020">
    <property type="term" value="C:membrane"/>
    <property type="evidence" value="ECO:0007669"/>
    <property type="project" value="UniProtKB-SubCell"/>
</dbReference>
<evidence type="ECO:0000313" key="8">
    <source>
        <dbReference type="Proteomes" id="UP001210925"/>
    </source>
</evidence>
<dbReference type="Gene3D" id="1.20.1740.10">
    <property type="entry name" value="Amino acid/polyamine transporter I"/>
    <property type="match status" value="1"/>
</dbReference>
<feature type="transmembrane region" description="Helical" evidence="6">
    <location>
        <begin position="265"/>
        <end position="287"/>
    </location>
</feature>
<feature type="transmembrane region" description="Helical" evidence="6">
    <location>
        <begin position="388"/>
        <end position="413"/>
    </location>
</feature>
<keyword evidence="4 6" id="KW-1133">Transmembrane helix</keyword>
<dbReference type="PIRSF" id="PIRSF006060">
    <property type="entry name" value="AA_transporter"/>
    <property type="match status" value="1"/>
</dbReference>
<keyword evidence="8" id="KW-1185">Reference proteome</keyword>
<name>A0AAD5Y2G2_9FUNG</name>
<evidence type="ECO:0000256" key="4">
    <source>
        <dbReference type="ARBA" id="ARBA00022989"/>
    </source>
</evidence>
<feature type="transmembrane region" description="Helical" evidence="6">
    <location>
        <begin position="180"/>
        <end position="202"/>
    </location>
</feature>
<keyword evidence="3 6" id="KW-0812">Transmembrane</keyword>
<feature type="transmembrane region" description="Helical" evidence="6">
    <location>
        <begin position="464"/>
        <end position="483"/>
    </location>
</feature>
<evidence type="ECO:0000256" key="1">
    <source>
        <dbReference type="ARBA" id="ARBA00004141"/>
    </source>
</evidence>
<dbReference type="PANTHER" id="PTHR45649">
    <property type="entry name" value="AMINO-ACID PERMEASE BAT1"/>
    <property type="match status" value="1"/>
</dbReference>
<comment type="caution">
    <text evidence="7">The sequence shown here is derived from an EMBL/GenBank/DDBJ whole genome shotgun (WGS) entry which is preliminary data.</text>
</comment>
<dbReference type="GO" id="GO:0022857">
    <property type="term" value="F:transmembrane transporter activity"/>
    <property type="evidence" value="ECO:0007669"/>
    <property type="project" value="InterPro"/>
</dbReference>
<dbReference type="EMBL" id="JADGKB010000058">
    <property type="protein sequence ID" value="KAJ3255939.1"/>
    <property type="molecule type" value="Genomic_DNA"/>
</dbReference>
<dbReference type="AlphaFoldDB" id="A0AAD5Y2G2"/>
<sequence length="513" mass="56621">MSVQDEDRKLEELGYKASLPRVMDWLDNLMTSIGALYFIGGLQALFSTAFNAGGTAPTWSNWIFCTFMILAIASSLAEICSLYPTAGSIYYWGYRCAHNNWNRFFGWSIAFMNIAAWVMNCCADAIAATEFILTQPTAYGINFPSDPNDINSRAIQFGITIGILLISTLMNMLPHKYFSALLKMTAVAMFVLYMLHIVWLPIAVSRTYGFNDAALAFTTINNGNGASTSYNWFINILFPMYALVGFDASGHVAEETTHSSRSSPAGVFGSAFWSAVMAIPMIAVFIFCYNQSADYSAYSQQIVGMYADAFGLDGQLVMVVLSTLLYFANTIITIMATSRLAFAMSRDGILPRQLSTVGSLGQPVNAILFVFGVSFILMLTLLGSTVAFASIVSGSVICILISYGLVIFARLFLSYDDKLFENADWSLGKLSRPVGYVALFWCFFSAIVLSLPQEYPVTDLNFNYAPIITICIFLISTISWFAYASSHFKGLGKIENHEAEHLNEKTEWELAGI</sequence>
<keyword evidence="2" id="KW-0813">Transport</keyword>
<dbReference type="Pfam" id="PF13520">
    <property type="entry name" value="AA_permease_2"/>
    <property type="match status" value="1"/>
</dbReference>
<proteinExistence type="predicted"/>
<evidence type="ECO:0000256" key="3">
    <source>
        <dbReference type="ARBA" id="ARBA00022692"/>
    </source>
</evidence>
<gene>
    <name evidence="7" type="ORF">HK103_005855</name>
</gene>
<feature type="transmembrane region" description="Helical" evidence="6">
    <location>
        <begin position="25"/>
        <end position="47"/>
    </location>
</feature>
<dbReference type="InterPro" id="IPR002293">
    <property type="entry name" value="AA/rel_permease1"/>
</dbReference>
<feature type="transmembrane region" description="Helical" evidence="6">
    <location>
        <begin position="316"/>
        <end position="342"/>
    </location>
</feature>
<feature type="transmembrane region" description="Helical" evidence="6">
    <location>
        <begin position="434"/>
        <end position="452"/>
    </location>
</feature>
<evidence type="ECO:0000256" key="2">
    <source>
        <dbReference type="ARBA" id="ARBA00022448"/>
    </source>
</evidence>
<dbReference type="Proteomes" id="UP001210925">
    <property type="component" value="Unassembled WGS sequence"/>
</dbReference>
<feature type="transmembrane region" description="Helical" evidence="6">
    <location>
        <begin position="363"/>
        <end position="382"/>
    </location>
</feature>
<feature type="transmembrane region" description="Helical" evidence="6">
    <location>
        <begin position="232"/>
        <end position="253"/>
    </location>
</feature>
<organism evidence="7 8">
    <name type="scientific">Boothiomyces macroporosus</name>
    <dbReference type="NCBI Taxonomy" id="261099"/>
    <lineage>
        <taxon>Eukaryota</taxon>
        <taxon>Fungi</taxon>
        <taxon>Fungi incertae sedis</taxon>
        <taxon>Chytridiomycota</taxon>
        <taxon>Chytridiomycota incertae sedis</taxon>
        <taxon>Chytridiomycetes</taxon>
        <taxon>Rhizophydiales</taxon>
        <taxon>Terramycetaceae</taxon>
        <taxon>Boothiomyces</taxon>
    </lineage>
</organism>
<evidence type="ECO:0008006" key="9">
    <source>
        <dbReference type="Google" id="ProtNLM"/>
    </source>
</evidence>
<feature type="transmembrane region" description="Helical" evidence="6">
    <location>
        <begin position="104"/>
        <end position="134"/>
    </location>
</feature>
<reference evidence="7" key="1">
    <citation type="submission" date="2020-05" db="EMBL/GenBank/DDBJ databases">
        <title>Phylogenomic resolution of chytrid fungi.</title>
        <authorList>
            <person name="Stajich J.E."/>
            <person name="Amses K."/>
            <person name="Simmons R."/>
            <person name="Seto K."/>
            <person name="Myers J."/>
            <person name="Bonds A."/>
            <person name="Quandt C.A."/>
            <person name="Barry K."/>
            <person name="Liu P."/>
            <person name="Grigoriev I."/>
            <person name="Longcore J.E."/>
            <person name="James T.Y."/>
        </authorList>
    </citation>
    <scope>NUCLEOTIDE SEQUENCE</scope>
    <source>
        <strain evidence="7">PLAUS21</strain>
    </source>
</reference>